<dbReference type="SUPFAM" id="SSF52172">
    <property type="entry name" value="CheY-like"/>
    <property type="match status" value="1"/>
</dbReference>
<dbReference type="STRING" id="522306.CAP2UW1_3927"/>
<dbReference type="SMART" id="SM00448">
    <property type="entry name" value="REC"/>
    <property type="match status" value="1"/>
</dbReference>
<feature type="modified residue" description="4-aspartylphosphate" evidence="1">
    <location>
        <position position="64"/>
    </location>
</feature>
<accession>C7RM99</accession>
<dbReference type="EMBL" id="CP001715">
    <property type="protein sequence ID" value="ACV37177.1"/>
    <property type="molecule type" value="Genomic_DNA"/>
</dbReference>
<dbReference type="OrthoDB" id="281471at2"/>
<dbReference type="PANTHER" id="PTHR43228">
    <property type="entry name" value="TWO-COMPONENT RESPONSE REGULATOR"/>
    <property type="match status" value="1"/>
</dbReference>
<evidence type="ECO:0000313" key="3">
    <source>
        <dbReference type="EMBL" id="ACV37177.1"/>
    </source>
</evidence>
<proteinExistence type="predicted"/>
<dbReference type="InterPro" id="IPR052048">
    <property type="entry name" value="ST_Response_Regulator"/>
</dbReference>
<dbReference type="Gene3D" id="3.40.50.2300">
    <property type="match status" value="1"/>
</dbReference>
<dbReference type="InterPro" id="IPR011006">
    <property type="entry name" value="CheY-like_superfamily"/>
</dbReference>
<dbReference type="Pfam" id="PF00072">
    <property type="entry name" value="Response_reg"/>
    <property type="match status" value="1"/>
</dbReference>
<dbReference type="eggNOG" id="COG4753">
    <property type="taxonomic scope" value="Bacteria"/>
</dbReference>
<reference evidence="3" key="1">
    <citation type="submission" date="2009-08" db="EMBL/GenBank/DDBJ databases">
        <authorList>
            <consortium name="US DOE Joint Genome Institute"/>
            <person name="Lucas S."/>
            <person name="Copeland A."/>
            <person name="Lapidus A."/>
            <person name="Glavina del Rio T."/>
            <person name="Dalin E."/>
            <person name="Tice H."/>
            <person name="Bruce D."/>
            <person name="Barry K."/>
            <person name="Pitluck S."/>
            <person name="Lowry S."/>
            <person name="Larimer F."/>
            <person name="Land M."/>
            <person name="Hauser L."/>
            <person name="Kyrpides N."/>
            <person name="Ivanova N."/>
            <person name="McMahon K.D."/>
            <person name="Hugenholtz P."/>
        </authorList>
    </citation>
    <scope>NUCLEOTIDE SEQUENCE</scope>
    <source>
        <strain evidence="3">UW-1</strain>
    </source>
</reference>
<protein>
    <submittedName>
        <fullName evidence="3">Response regulator receiver protein</fullName>
    </submittedName>
</protein>
<feature type="domain" description="Response regulatory" evidence="2">
    <location>
        <begin position="14"/>
        <end position="129"/>
    </location>
</feature>
<evidence type="ECO:0000259" key="2">
    <source>
        <dbReference type="PROSITE" id="PS50110"/>
    </source>
</evidence>
<dbReference type="PANTHER" id="PTHR43228:SF1">
    <property type="entry name" value="TWO-COMPONENT RESPONSE REGULATOR ARR22"/>
    <property type="match status" value="1"/>
</dbReference>
<organism evidence="3">
    <name type="scientific">Accumulibacter regalis</name>
    <dbReference type="NCBI Taxonomy" id="522306"/>
    <lineage>
        <taxon>Bacteria</taxon>
        <taxon>Pseudomonadati</taxon>
        <taxon>Pseudomonadota</taxon>
        <taxon>Betaproteobacteria</taxon>
        <taxon>Candidatus Accumulibacter</taxon>
    </lineage>
</organism>
<dbReference type="InterPro" id="IPR001789">
    <property type="entry name" value="Sig_transdc_resp-reg_receiver"/>
</dbReference>
<dbReference type="PROSITE" id="PS50110">
    <property type="entry name" value="RESPONSE_REGULATORY"/>
    <property type="match status" value="1"/>
</dbReference>
<sequence>MIENATGRVAYAPRVLLVDDNDLMRTLLRSILRGSQYDVVGEARNGVVALELAERLRPDIICMDVMMPEMGGLEALQAIKAMHPETVVVMVTGSPSVDNVRESIQGGAGGFIIKPFNAGKVVDTLSRAWQSSGRAVLQ</sequence>
<evidence type="ECO:0000256" key="1">
    <source>
        <dbReference type="PROSITE-ProRule" id="PRU00169"/>
    </source>
</evidence>
<keyword evidence="1" id="KW-0597">Phosphoprotein</keyword>
<dbReference type="KEGG" id="app:CAP2UW1_3927"/>
<dbReference type="GO" id="GO:0000160">
    <property type="term" value="P:phosphorelay signal transduction system"/>
    <property type="evidence" value="ECO:0007669"/>
    <property type="project" value="InterPro"/>
</dbReference>
<dbReference type="AlphaFoldDB" id="C7RM99"/>
<reference evidence="3" key="2">
    <citation type="submission" date="2009-09" db="EMBL/GenBank/DDBJ databases">
        <title>Complete sequence of chromosome of Candidatus Accumulibacter phosphatis clade IIA str. UW-1.</title>
        <authorList>
            <consortium name="US DOE Joint Genome Institute"/>
            <person name="Martin H.G."/>
            <person name="Ivanova N."/>
            <person name="Kunin V."/>
            <person name="Warnecke F."/>
            <person name="Barry K."/>
            <person name="He S."/>
            <person name="Salamov A."/>
            <person name="Szeto E."/>
            <person name="Dalin E."/>
            <person name="Pangilinan J.L."/>
            <person name="Lapidus A."/>
            <person name="Lowry S."/>
            <person name="Kyrpides N.C."/>
            <person name="McMahon K.D."/>
            <person name="Hugenholtz P."/>
        </authorList>
    </citation>
    <scope>NUCLEOTIDE SEQUENCE [LARGE SCALE GENOMIC DNA]</scope>
    <source>
        <strain evidence="3">UW-1</strain>
    </source>
</reference>
<dbReference type="HOGENOM" id="CLU_000445_69_15_4"/>
<name>C7RM99_ACCRE</name>
<gene>
    <name evidence="3" type="ordered locus">CAP2UW1_3927</name>
</gene>